<evidence type="ECO:0000313" key="4">
    <source>
        <dbReference type="Proteomes" id="UP000629619"/>
    </source>
</evidence>
<keyword evidence="4" id="KW-1185">Reference proteome</keyword>
<dbReference type="InterPro" id="IPR036195">
    <property type="entry name" value="AbfB_ABD_sf"/>
</dbReference>
<feature type="domain" description="Alpha-L-arabinofuranosidase B arabinose-binding" evidence="2">
    <location>
        <begin position="172"/>
        <end position="283"/>
    </location>
</feature>
<dbReference type="Proteomes" id="UP000629619">
    <property type="component" value="Unassembled WGS sequence"/>
</dbReference>
<feature type="region of interest" description="Disordered" evidence="1">
    <location>
        <begin position="114"/>
        <end position="144"/>
    </location>
</feature>
<dbReference type="Pfam" id="PF05270">
    <property type="entry name" value="AbfB"/>
    <property type="match status" value="1"/>
</dbReference>
<feature type="compositionally biased region" description="Pro residues" evidence="1">
    <location>
        <begin position="29"/>
        <end position="45"/>
    </location>
</feature>
<evidence type="ECO:0000313" key="3">
    <source>
        <dbReference type="EMBL" id="GIF06572.1"/>
    </source>
</evidence>
<reference evidence="3" key="1">
    <citation type="submission" date="2021-01" db="EMBL/GenBank/DDBJ databases">
        <title>Whole genome shotgun sequence of Actinoplanes siamensis NBRC 109076.</title>
        <authorList>
            <person name="Komaki H."/>
            <person name="Tamura T."/>
        </authorList>
    </citation>
    <scope>NUCLEOTIDE SEQUENCE</scope>
    <source>
        <strain evidence="3">NBRC 109076</strain>
    </source>
</reference>
<dbReference type="Gene3D" id="2.80.10.50">
    <property type="match status" value="1"/>
</dbReference>
<feature type="region of interest" description="Disordered" evidence="1">
    <location>
        <begin position="1"/>
        <end position="50"/>
    </location>
</feature>
<accession>A0A919N947</accession>
<gene>
    <name evidence="3" type="ORF">Asi03nite_41100</name>
</gene>
<sequence length="296" mass="31306">MPEDDPRPGLRVGGWIPPYSPEARSSKPPIRPVPPASFPPAPVPGFPGWSRRSTPLRRRAALAAVAAATLGVAAVTASALGGNQETGSPAFVAGEVPPAPPPARTVAIAPIPSSEPPLFGSAPTEPVATHRRTSNPPARRIIPMTPVTTPVGVTLRVGETVALTLADRPGLRIRHRYFIARVDAIPAHGGALDRADSSFTVRTGLHNSGCVSLESVNYPGYFLRHQNFALKLHRRDGSGLYDQDATFCPVAIRSGAALVLRSTNYPARFVTESNSRLRLRESAADDALALVPRTVG</sequence>
<dbReference type="SUPFAM" id="SSF110221">
    <property type="entry name" value="AbfB domain"/>
    <property type="match status" value="1"/>
</dbReference>
<dbReference type="EMBL" id="BOMW01000037">
    <property type="protein sequence ID" value="GIF06572.1"/>
    <property type="molecule type" value="Genomic_DNA"/>
</dbReference>
<dbReference type="GO" id="GO:0046373">
    <property type="term" value="P:L-arabinose metabolic process"/>
    <property type="evidence" value="ECO:0007669"/>
    <property type="project" value="InterPro"/>
</dbReference>
<dbReference type="CDD" id="cd23399">
    <property type="entry name" value="beta-trefoil_ABD_ABFB"/>
    <property type="match status" value="1"/>
</dbReference>
<dbReference type="InterPro" id="IPR007934">
    <property type="entry name" value="AbfB_ABD"/>
</dbReference>
<evidence type="ECO:0000259" key="2">
    <source>
        <dbReference type="Pfam" id="PF05270"/>
    </source>
</evidence>
<name>A0A919N947_9ACTN</name>
<proteinExistence type="predicted"/>
<protein>
    <recommendedName>
        <fullName evidence="2">Alpha-L-arabinofuranosidase B arabinose-binding domain-containing protein</fullName>
    </recommendedName>
</protein>
<comment type="caution">
    <text evidence="3">The sequence shown here is derived from an EMBL/GenBank/DDBJ whole genome shotgun (WGS) entry which is preliminary data.</text>
</comment>
<evidence type="ECO:0000256" key="1">
    <source>
        <dbReference type="SAM" id="MobiDB-lite"/>
    </source>
</evidence>
<dbReference type="GO" id="GO:0046556">
    <property type="term" value="F:alpha-L-arabinofuranosidase activity"/>
    <property type="evidence" value="ECO:0007669"/>
    <property type="project" value="InterPro"/>
</dbReference>
<organism evidence="3 4">
    <name type="scientific">Actinoplanes siamensis</name>
    <dbReference type="NCBI Taxonomy" id="1223317"/>
    <lineage>
        <taxon>Bacteria</taxon>
        <taxon>Bacillati</taxon>
        <taxon>Actinomycetota</taxon>
        <taxon>Actinomycetes</taxon>
        <taxon>Micromonosporales</taxon>
        <taxon>Micromonosporaceae</taxon>
        <taxon>Actinoplanes</taxon>
    </lineage>
</organism>
<dbReference type="AlphaFoldDB" id="A0A919N947"/>